<proteinExistence type="predicted"/>
<sequence length="212" mass="21819">MRKDMREHRRISCYQDRNQVHLLLLAITSKNQLLSRPQPSAPPATGNPPSPGSGNPPPRPVRQSGANTQQTPPVQPAATANPTRPVINGGDPAQQGTTTTANGGGNGPPPRTHTNAESSEEEPASQETQTSGANKKASTIQKATLGVGIAGALGAGTASVLGGVVVANQQAANTTTPSDDRVTSTAVPQTGMRFLSAPPSVRRLRVLATSHP</sequence>
<evidence type="ECO:0000313" key="2">
    <source>
        <dbReference type="EMBL" id="CCA19575.1"/>
    </source>
</evidence>
<feature type="compositionally biased region" description="Low complexity" evidence="1">
    <location>
        <begin position="92"/>
        <end position="101"/>
    </location>
</feature>
<gene>
    <name evidence="2" type="primary">AlNc14C73G5000</name>
    <name evidence="2" type="ORF">ALNC14_057180</name>
</gene>
<feature type="compositionally biased region" description="Pro residues" evidence="1">
    <location>
        <begin position="39"/>
        <end position="60"/>
    </location>
</feature>
<dbReference type="AlphaFoldDB" id="F0WEE3"/>
<reference evidence="2" key="2">
    <citation type="submission" date="2011-02" db="EMBL/GenBank/DDBJ databases">
        <authorList>
            <person name="MacLean D."/>
        </authorList>
    </citation>
    <scope>NUCLEOTIDE SEQUENCE</scope>
</reference>
<reference evidence="2" key="1">
    <citation type="journal article" date="2011" name="PLoS Biol.">
        <title>Gene gain and loss during evolution of obligate parasitism in the white rust pathogen of Arabidopsis thaliana.</title>
        <authorList>
            <person name="Kemen E."/>
            <person name="Gardiner A."/>
            <person name="Schultz-Larsen T."/>
            <person name="Kemen A.C."/>
            <person name="Balmuth A.L."/>
            <person name="Robert-Seilaniantz A."/>
            <person name="Bailey K."/>
            <person name="Holub E."/>
            <person name="Studholme D.J."/>
            <person name="Maclean D."/>
            <person name="Jones J.D."/>
        </authorList>
    </citation>
    <scope>NUCLEOTIDE SEQUENCE</scope>
</reference>
<name>F0WEE3_9STRA</name>
<accession>F0WEE3</accession>
<organism evidence="2">
    <name type="scientific">Albugo laibachii Nc14</name>
    <dbReference type="NCBI Taxonomy" id="890382"/>
    <lineage>
        <taxon>Eukaryota</taxon>
        <taxon>Sar</taxon>
        <taxon>Stramenopiles</taxon>
        <taxon>Oomycota</taxon>
        <taxon>Peronosporomycetes</taxon>
        <taxon>Albuginales</taxon>
        <taxon>Albuginaceae</taxon>
        <taxon>Albugo</taxon>
    </lineage>
</organism>
<protein>
    <submittedName>
        <fullName evidence="2">AlNc14C73G5000 protein</fullName>
    </submittedName>
</protein>
<feature type="region of interest" description="Disordered" evidence="1">
    <location>
        <begin position="33"/>
        <end position="138"/>
    </location>
</feature>
<evidence type="ECO:0000256" key="1">
    <source>
        <dbReference type="SAM" id="MobiDB-lite"/>
    </source>
</evidence>
<dbReference type="EMBL" id="FR824118">
    <property type="protein sequence ID" value="CCA19575.1"/>
    <property type="molecule type" value="Genomic_DNA"/>
</dbReference>
<feature type="compositionally biased region" description="Polar residues" evidence="1">
    <location>
        <begin position="64"/>
        <end position="82"/>
    </location>
</feature>
<dbReference type="HOGENOM" id="CLU_1301655_0_0_1"/>